<dbReference type="InterPro" id="IPR025943">
    <property type="entry name" value="Sigma_54_int_dom_ATP-bd_2"/>
</dbReference>
<name>S3KHG5_TREMA</name>
<dbReference type="RefSeq" id="WP_016526266.1">
    <property type="nucleotide sequence ID" value="NZ_KE332518.1"/>
</dbReference>
<dbReference type="PATRIC" id="fig|1125699.3.peg.2028"/>
<accession>S3KHG5</accession>
<proteinExistence type="predicted"/>
<dbReference type="InterPro" id="IPR002078">
    <property type="entry name" value="Sigma_54_int"/>
</dbReference>
<evidence type="ECO:0000313" key="8">
    <source>
        <dbReference type="Proteomes" id="UP000014541"/>
    </source>
</evidence>
<gene>
    <name evidence="7" type="ORF">HMPREF9194_02008</name>
</gene>
<dbReference type="Pfam" id="PF25601">
    <property type="entry name" value="AAA_lid_14"/>
    <property type="match status" value="1"/>
</dbReference>
<dbReference type="PROSITE" id="PS00688">
    <property type="entry name" value="SIGMA54_INTERACT_3"/>
    <property type="match status" value="1"/>
</dbReference>
<evidence type="ECO:0000256" key="3">
    <source>
        <dbReference type="ARBA" id="ARBA00023015"/>
    </source>
</evidence>
<dbReference type="Proteomes" id="UP000014541">
    <property type="component" value="Unassembled WGS sequence"/>
</dbReference>
<dbReference type="Gene3D" id="3.40.50.2300">
    <property type="match status" value="1"/>
</dbReference>
<dbReference type="GO" id="GO:0006355">
    <property type="term" value="P:regulation of DNA-templated transcription"/>
    <property type="evidence" value="ECO:0007669"/>
    <property type="project" value="InterPro"/>
</dbReference>
<dbReference type="SUPFAM" id="SSF52540">
    <property type="entry name" value="P-loop containing nucleoside triphosphate hydrolases"/>
    <property type="match status" value="1"/>
</dbReference>
<reference evidence="7 8" key="1">
    <citation type="submission" date="2013-04" db="EMBL/GenBank/DDBJ databases">
        <title>The Genome Sequence of Treponema maltophilum ATCC 51939.</title>
        <authorList>
            <consortium name="The Broad Institute Genomics Platform"/>
            <person name="Earl A."/>
            <person name="Ward D."/>
            <person name="Feldgarden M."/>
            <person name="Gevers D."/>
            <person name="Leonetti C."/>
            <person name="Blanton J.M."/>
            <person name="Dewhirst F.E."/>
            <person name="Izard J."/>
            <person name="Walker B."/>
            <person name="Young S."/>
            <person name="Zeng Q."/>
            <person name="Gargeya S."/>
            <person name="Fitzgerald M."/>
            <person name="Haas B."/>
            <person name="Abouelleil A."/>
            <person name="Allen A.W."/>
            <person name="Alvarado L."/>
            <person name="Arachchi H.M."/>
            <person name="Berlin A.M."/>
            <person name="Chapman S.B."/>
            <person name="Gainer-Dewar J."/>
            <person name="Goldberg J."/>
            <person name="Griggs A."/>
            <person name="Gujja S."/>
            <person name="Hansen M."/>
            <person name="Howarth C."/>
            <person name="Imamovic A."/>
            <person name="Ireland A."/>
            <person name="Larimer J."/>
            <person name="McCowan C."/>
            <person name="Murphy C."/>
            <person name="Pearson M."/>
            <person name="Poon T.W."/>
            <person name="Priest M."/>
            <person name="Roberts A."/>
            <person name="Saif S."/>
            <person name="Shea T."/>
            <person name="Sisk P."/>
            <person name="Sykes S."/>
            <person name="Wortman J."/>
            <person name="Nusbaum C."/>
            <person name="Birren B."/>
        </authorList>
    </citation>
    <scope>NUCLEOTIDE SEQUENCE [LARGE SCALE GENOMIC DNA]</scope>
    <source>
        <strain evidence="7 8">ATCC 51939</strain>
    </source>
</reference>
<dbReference type="HOGENOM" id="CLU_000445_0_6_12"/>
<dbReference type="FunFam" id="3.40.50.300:FF:000006">
    <property type="entry name" value="DNA-binding transcriptional regulator NtrC"/>
    <property type="match status" value="1"/>
</dbReference>
<keyword evidence="8" id="KW-1185">Reference proteome</keyword>
<evidence type="ECO:0000259" key="6">
    <source>
        <dbReference type="PROSITE" id="PS50045"/>
    </source>
</evidence>
<dbReference type="STRING" id="1125699.HMPREF9194_02008"/>
<organism evidence="7 8">
    <name type="scientific">Treponema maltophilum ATCC 51939</name>
    <dbReference type="NCBI Taxonomy" id="1125699"/>
    <lineage>
        <taxon>Bacteria</taxon>
        <taxon>Pseudomonadati</taxon>
        <taxon>Spirochaetota</taxon>
        <taxon>Spirochaetia</taxon>
        <taxon>Spirochaetales</taxon>
        <taxon>Treponemataceae</taxon>
        <taxon>Treponema</taxon>
    </lineage>
</organism>
<dbReference type="GO" id="GO:0003677">
    <property type="term" value="F:DNA binding"/>
    <property type="evidence" value="ECO:0007669"/>
    <property type="project" value="UniProtKB-KW"/>
</dbReference>
<dbReference type="InterPro" id="IPR027417">
    <property type="entry name" value="P-loop_NTPase"/>
</dbReference>
<keyword evidence="1" id="KW-0547">Nucleotide-binding</keyword>
<dbReference type="InterPro" id="IPR003593">
    <property type="entry name" value="AAA+_ATPase"/>
</dbReference>
<dbReference type="Gene3D" id="1.10.8.60">
    <property type="match status" value="1"/>
</dbReference>
<dbReference type="SMART" id="SM00382">
    <property type="entry name" value="AAA"/>
    <property type="match status" value="1"/>
</dbReference>
<evidence type="ECO:0000256" key="1">
    <source>
        <dbReference type="ARBA" id="ARBA00022741"/>
    </source>
</evidence>
<keyword evidence="5" id="KW-0804">Transcription</keyword>
<dbReference type="InterPro" id="IPR025944">
    <property type="entry name" value="Sigma_54_int_dom_CS"/>
</dbReference>
<keyword evidence="3" id="KW-0805">Transcription regulation</keyword>
<evidence type="ECO:0000256" key="5">
    <source>
        <dbReference type="ARBA" id="ARBA00023163"/>
    </source>
</evidence>
<dbReference type="OrthoDB" id="9803970at2"/>
<evidence type="ECO:0000256" key="4">
    <source>
        <dbReference type="ARBA" id="ARBA00023125"/>
    </source>
</evidence>
<comment type="caution">
    <text evidence="7">The sequence shown here is derived from an EMBL/GenBank/DDBJ whole genome shotgun (WGS) entry which is preliminary data.</text>
</comment>
<dbReference type="EMBL" id="ATFF01000006">
    <property type="protein sequence ID" value="EPF31657.1"/>
    <property type="molecule type" value="Genomic_DNA"/>
</dbReference>
<dbReference type="SUPFAM" id="SSF52172">
    <property type="entry name" value="CheY-like"/>
    <property type="match status" value="1"/>
</dbReference>
<dbReference type="Gene3D" id="3.40.50.300">
    <property type="entry name" value="P-loop containing nucleotide triphosphate hydrolases"/>
    <property type="match status" value="1"/>
</dbReference>
<dbReference type="InterPro" id="IPR058031">
    <property type="entry name" value="AAA_lid_NorR"/>
</dbReference>
<dbReference type="PROSITE" id="PS50045">
    <property type="entry name" value="SIGMA54_INTERACT_4"/>
    <property type="match status" value="1"/>
</dbReference>
<protein>
    <recommendedName>
        <fullName evidence="6">Sigma-54 factor interaction domain-containing protein</fullName>
    </recommendedName>
</protein>
<dbReference type="AlphaFoldDB" id="S3KHG5"/>
<keyword evidence="2" id="KW-0067">ATP-binding</keyword>
<sequence length="378" mass="41633">MMRILLVGGSEKIKALCMSLEDENFRVVCTTSLSPPEDEGLSSYALILFDFRLFEQGHIQKAHEVFKRCGDSPVLVFVTEKTAAFAAKILKLGASDVIVFPCCRSYLQAYIRYYASKPEEFSVPDITGAHVLKAFIGVSEASAVLKKQILLASQNDMPVLLLGETGTGKSLAARLIHDLSRRKKSSFVEENIAAIQETLVEGELFGTKAGAYTGAVTRPGLFERASGGTLFLDEIGGINANVQVKLLKVLESGEFRRVGDSESKRADVRIICATNSPLNSWKDSGRFRKDLYYRITGMEISVPTLAERTEDILPIARSFLERLCADAGSMKRFSPAAEVKISSHHWPGNIRELHNCVSRAFYASAHTVILEGDIKFVL</sequence>
<dbReference type="GO" id="GO:0005524">
    <property type="term" value="F:ATP binding"/>
    <property type="evidence" value="ECO:0007669"/>
    <property type="project" value="UniProtKB-KW"/>
</dbReference>
<dbReference type="InterPro" id="IPR011006">
    <property type="entry name" value="CheY-like_superfamily"/>
</dbReference>
<dbReference type="PANTHER" id="PTHR32071">
    <property type="entry name" value="TRANSCRIPTIONAL REGULATORY PROTEIN"/>
    <property type="match status" value="1"/>
</dbReference>
<dbReference type="Pfam" id="PF00158">
    <property type="entry name" value="Sigma54_activat"/>
    <property type="match status" value="1"/>
</dbReference>
<keyword evidence="4" id="KW-0238">DNA-binding</keyword>
<evidence type="ECO:0000313" key="7">
    <source>
        <dbReference type="EMBL" id="EPF31657.1"/>
    </source>
</evidence>
<dbReference type="PROSITE" id="PS00676">
    <property type="entry name" value="SIGMA54_INTERACT_2"/>
    <property type="match status" value="1"/>
</dbReference>
<feature type="domain" description="Sigma-54 factor interaction" evidence="6">
    <location>
        <begin position="135"/>
        <end position="362"/>
    </location>
</feature>
<dbReference type="CDD" id="cd00009">
    <property type="entry name" value="AAA"/>
    <property type="match status" value="1"/>
</dbReference>
<evidence type="ECO:0000256" key="2">
    <source>
        <dbReference type="ARBA" id="ARBA00022840"/>
    </source>
</evidence>
<dbReference type="eggNOG" id="COG2204">
    <property type="taxonomic scope" value="Bacteria"/>
</dbReference>